<dbReference type="CDD" id="cd13686">
    <property type="entry name" value="GluR_Plant"/>
    <property type="match status" value="1"/>
</dbReference>
<protein>
    <recommendedName>
        <fullName evidence="12">Ionotropic glutamate receptor C-terminal domain-containing protein</fullName>
    </recommendedName>
</protein>
<feature type="transmembrane region" description="Helical" evidence="11">
    <location>
        <begin position="266"/>
        <end position="284"/>
    </location>
</feature>
<organism evidence="13 14">
    <name type="scientific">Dioscorea zingiberensis</name>
    <dbReference type="NCBI Taxonomy" id="325984"/>
    <lineage>
        <taxon>Eukaryota</taxon>
        <taxon>Viridiplantae</taxon>
        <taxon>Streptophyta</taxon>
        <taxon>Embryophyta</taxon>
        <taxon>Tracheophyta</taxon>
        <taxon>Spermatophyta</taxon>
        <taxon>Magnoliopsida</taxon>
        <taxon>Liliopsida</taxon>
        <taxon>Dioscoreales</taxon>
        <taxon>Dioscoreaceae</taxon>
        <taxon>Dioscorea</taxon>
    </lineage>
</organism>
<dbReference type="FunFam" id="3.40.190.10:FF:000195">
    <property type="entry name" value="Glutamate receptor 2.7"/>
    <property type="match status" value="1"/>
</dbReference>
<evidence type="ECO:0000313" key="14">
    <source>
        <dbReference type="Proteomes" id="UP001085076"/>
    </source>
</evidence>
<comment type="caution">
    <text evidence="13">The sequence shown here is derived from an EMBL/GenBank/DDBJ whole genome shotgun (WGS) entry which is preliminary data.</text>
</comment>
<evidence type="ECO:0000256" key="9">
    <source>
        <dbReference type="ARBA" id="ARBA00023286"/>
    </source>
</evidence>
<dbReference type="FunFam" id="3.40.190.10:FF:000103">
    <property type="entry name" value="Glutamate receptor"/>
    <property type="match status" value="1"/>
</dbReference>
<feature type="transmembrane region" description="Helical" evidence="11">
    <location>
        <begin position="446"/>
        <end position="469"/>
    </location>
</feature>
<evidence type="ECO:0000256" key="6">
    <source>
        <dbReference type="ARBA" id="ARBA00023136"/>
    </source>
</evidence>
<reference evidence="13" key="2">
    <citation type="journal article" date="2022" name="Hortic Res">
        <title>The genome of Dioscorea zingiberensis sheds light on the biosynthesis, origin and evolution of the medicinally important diosgenin saponins.</title>
        <authorList>
            <person name="Li Y."/>
            <person name="Tan C."/>
            <person name="Li Z."/>
            <person name="Guo J."/>
            <person name="Li S."/>
            <person name="Chen X."/>
            <person name="Wang C."/>
            <person name="Dai X."/>
            <person name="Yang H."/>
            <person name="Song W."/>
            <person name="Hou L."/>
            <person name="Xu J."/>
            <person name="Tong Z."/>
            <person name="Xu A."/>
            <person name="Yuan X."/>
            <person name="Wang W."/>
            <person name="Yang Q."/>
            <person name="Chen L."/>
            <person name="Sun Z."/>
            <person name="Wang K."/>
            <person name="Pan B."/>
            <person name="Chen J."/>
            <person name="Bao Y."/>
            <person name="Liu F."/>
            <person name="Qi X."/>
            <person name="Gang D.R."/>
            <person name="Wen J."/>
            <person name="Li J."/>
        </authorList>
    </citation>
    <scope>NUCLEOTIDE SEQUENCE</scope>
    <source>
        <strain evidence="13">Dzin_1.0</strain>
    </source>
</reference>
<dbReference type="InterPro" id="IPR019594">
    <property type="entry name" value="Glu/Gly-bd"/>
</dbReference>
<dbReference type="SUPFAM" id="SSF53822">
    <property type="entry name" value="Periplasmic binding protein-like I"/>
    <property type="match status" value="1"/>
</dbReference>
<keyword evidence="9" id="KW-1071">Ligand-gated ion channel</keyword>
<dbReference type="AlphaFoldDB" id="A0A9D5H704"/>
<keyword evidence="14" id="KW-1185">Reference proteome</keyword>
<dbReference type="SMART" id="SM00079">
    <property type="entry name" value="PBPe"/>
    <property type="match status" value="1"/>
</dbReference>
<evidence type="ECO:0000256" key="2">
    <source>
        <dbReference type="ARBA" id="ARBA00022448"/>
    </source>
</evidence>
<name>A0A9D5H704_9LILI</name>
<reference evidence="13" key="1">
    <citation type="submission" date="2021-03" db="EMBL/GenBank/DDBJ databases">
        <authorList>
            <person name="Li Z."/>
            <person name="Yang C."/>
        </authorList>
    </citation>
    <scope>NUCLEOTIDE SEQUENCE</scope>
    <source>
        <strain evidence="13">Dzin_1.0</strain>
        <tissue evidence="13">Leaf</tissue>
    </source>
</reference>
<comment type="subcellular location">
    <subcellularLocation>
        <location evidence="1">Membrane</location>
        <topology evidence="1">Multi-pass membrane protein</topology>
    </subcellularLocation>
</comment>
<dbReference type="Pfam" id="PF00060">
    <property type="entry name" value="Lig_chan"/>
    <property type="match status" value="1"/>
</dbReference>
<evidence type="ECO:0000256" key="11">
    <source>
        <dbReference type="SAM" id="Phobius"/>
    </source>
</evidence>
<keyword evidence="10" id="KW-0407">Ion channel</keyword>
<evidence type="ECO:0000313" key="13">
    <source>
        <dbReference type="EMBL" id="KAJ0965671.1"/>
    </source>
</evidence>
<feature type="domain" description="Ionotropic glutamate receptor C-terminal" evidence="12">
    <location>
        <begin position="122"/>
        <end position="425"/>
    </location>
</feature>
<keyword evidence="7" id="KW-0675">Receptor</keyword>
<keyword evidence="5" id="KW-0406">Ion transport</keyword>
<dbReference type="Proteomes" id="UP001085076">
    <property type="component" value="Miscellaneous, Linkage group lg08"/>
</dbReference>
<evidence type="ECO:0000256" key="1">
    <source>
        <dbReference type="ARBA" id="ARBA00004141"/>
    </source>
</evidence>
<dbReference type="GO" id="GO:0015276">
    <property type="term" value="F:ligand-gated monoatomic ion channel activity"/>
    <property type="evidence" value="ECO:0007669"/>
    <property type="project" value="InterPro"/>
</dbReference>
<evidence type="ECO:0000256" key="10">
    <source>
        <dbReference type="ARBA" id="ARBA00023303"/>
    </source>
</evidence>
<proteinExistence type="predicted"/>
<dbReference type="Gene3D" id="3.40.190.10">
    <property type="entry name" value="Periplasmic binding protein-like II"/>
    <property type="match status" value="2"/>
</dbReference>
<dbReference type="GO" id="GO:0016020">
    <property type="term" value="C:membrane"/>
    <property type="evidence" value="ECO:0007669"/>
    <property type="project" value="UniProtKB-SubCell"/>
</dbReference>
<keyword evidence="4 11" id="KW-1133">Transmembrane helix</keyword>
<dbReference type="Pfam" id="PF10613">
    <property type="entry name" value="Lig_chan-Glu_bd"/>
    <property type="match status" value="1"/>
</dbReference>
<evidence type="ECO:0000256" key="4">
    <source>
        <dbReference type="ARBA" id="ARBA00022989"/>
    </source>
</evidence>
<dbReference type="EMBL" id="JAGGNH010000008">
    <property type="protein sequence ID" value="KAJ0965671.1"/>
    <property type="molecule type" value="Genomic_DNA"/>
</dbReference>
<dbReference type="PANTHER" id="PTHR18966">
    <property type="entry name" value="IONOTROPIC GLUTAMATE RECEPTOR"/>
    <property type="match status" value="1"/>
</dbReference>
<evidence type="ECO:0000256" key="7">
    <source>
        <dbReference type="ARBA" id="ARBA00023170"/>
    </source>
</evidence>
<evidence type="ECO:0000256" key="5">
    <source>
        <dbReference type="ARBA" id="ARBA00023065"/>
    </source>
</evidence>
<evidence type="ECO:0000256" key="3">
    <source>
        <dbReference type="ARBA" id="ARBA00022692"/>
    </source>
</evidence>
<dbReference type="Gene3D" id="3.40.50.2300">
    <property type="match status" value="1"/>
</dbReference>
<dbReference type="InterPro" id="IPR001320">
    <property type="entry name" value="Iontro_rcpt_C"/>
</dbReference>
<gene>
    <name evidence="13" type="ORF">J5N97_026809</name>
</gene>
<dbReference type="SUPFAM" id="SSF53850">
    <property type="entry name" value="Periplasmic binding protein-like II"/>
    <property type="match status" value="1"/>
</dbReference>
<evidence type="ECO:0000256" key="8">
    <source>
        <dbReference type="ARBA" id="ARBA00023180"/>
    </source>
</evidence>
<dbReference type="InterPro" id="IPR015683">
    <property type="entry name" value="Ionotropic_Glu_rcpt"/>
</dbReference>
<evidence type="ECO:0000259" key="12">
    <source>
        <dbReference type="SMART" id="SM00079"/>
    </source>
</evidence>
<keyword evidence="8" id="KW-0325">Glycoprotein</keyword>
<keyword evidence="6 11" id="KW-0472">Membrane</keyword>
<accession>A0A9D5H704</accession>
<dbReference type="OrthoDB" id="784410at2759"/>
<keyword evidence="3 11" id="KW-0812">Transmembrane</keyword>
<dbReference type="InterPro" id="IPR028082">
    <property type="entry name" value="Peripla_BP_I"/>
</dbReference>
<sequence length="557" mass="62033">MSQGQRSSMKFDVDGREDIVRSIQMKRAVEVSVFSLWAYDTVFALAMAAEKISGSNGGLLRVIQEEKFNGVSGEFHLVNSQMKLSTLQVVNIVGRGGLSPVIWPGESTEVPKGWEIPVSGKKLRIGVPVMDGFFELLKVERDNVTNKTSVTGFCIDVFKAVVKRLPYAISYEFIPFMDEQGHIAGTYNDLVDQVYLQKYDAVVGDVTTTANRSMYVDFTVAFTESGVAMLVPVKESIHKSAWIFLKPLTVDLWFGKERVENILSKVVLIIWLFVVLILTSSYTASLTSIITVQQLQPTVADVQDLLKNGDYVGCENDSFIKPLMKQLHFDDSKIRIVRPDNYAEALSKGNQNGGVSAIIHEVPYIKLFLAQHCKKFTMVGPIYKTAGFGFVFPKGSPLAADISQEILNITEGDEMGEIERKWFGDQNTCVNQGNTENSENLTFRSFSGLFIITGAASTFALLIFLAQFLSKNWKELKNMNSDKSAWQMLMSLWEYYDKKDLSSHTFRRNKTSDGNDSVSANNKNGQICEESAVEEISCSVLASPISDVPFVAVEIPQ</sequence>
<keyword evidence="2" id="KW-0813">Transport</keyword>